<evidence type="ECO:0008006" key="3">
    <source>
        <dbReference type="Google" id="ProtNLM"/>
    </source>
</evidence>
<comment type="caution">
    <text evidence="1">The sequence shown here is derived from an EMBL/GenBank/DDBJ whole genome shotgun (WGS) entry which is preliminary data.</text>
</comment>
<dbReference type="RefSeq" id="WP_334659669.1">
    <property type="nucleotide sequence ID" value="NZ_JARULZ010000001.1"/>
</dbReference>
<evidence type="ECO:0000313" key="1">
    <source>
        <dbReference type="EMBL" id="MEH0636343.1"/>
    </source>
</evidence>
<gene>
    <name evidence="1" type="ORF">QBA35_23935</name>
</gene>
<accession>A0ABU8ARM5</accession>
<reference evidence="1" key="1">
    <citation type="submission" date="2023-04" db="EMBL/GenBank/DDBJ databases">
        <title>Genomic diversity of scab-causing Streptomyces spp. in the province of Quebec, Canada.</title>
        <authorList>
            <person name="Biessy A."/>
            <person name="Cadieux M."/>
            <person name="Ciotola M."/>
            <person name="Filion M."/>
        </authorList>
    </citation>
    <scope>NUCLEOTIDE SEQUENCE</scope>
    <source>
        <strain evidence="1">B21-115</strain>
    </source>
</reference>
<sequence>MTSFLRARNLSFAAQAGPAARYRRAPAGMRGRHVGGRTAVAAQVEDGWEADGHGGVAVVLPERGIVERLLAHLMRTRRPARDFERRTASAEAMIYWSMTLLMTRRLARSRHRRA</sequence>
<name>A0ABU8ARM5_9ACTN</name>
<protein>
    <recommendedName>
        <fullName evidence="3">Transposase</fullName>
    </recommendedName>
</protein>
<organism evidence="1 2">
    <name type="scientific">Streptomyces bottropensis</name>
    <dbReference type="NCBI Taxonomy" id="42235"/>
    <lineage>
        <taxon>Bacteria</taxon>
        <taxon>Bacillati</taxon>
        <taxon>Actinomycetota</taxon>
        <taxon>Actinomycetes</taxon>
        <taxon>Kitasatosporales</taxon>
        <taxon>Streptomycetaceae</taxon>
        <taxon>Streptomyces</taxon>
    </lineage>
</organism>
<dbReference type="EMBL" id="JARULZ010000001">
    <property type="protein sequence ID" value="MEH0636343.1"/>
    <property type="molecule type" value="Genomic_DNA"/>
</dbReference>
<keyword evidence="2" id="KW-1185">Reference proteome</keyword>
<proteinExistence type="predicted"/>
<dbReference type="Proteomes" id="UP001310290">
    <property type="component" value="Unassembled WGS sequence"/>
</dbReference>
<evidence type="ECO:0000313" key="2">
    <source>
        <dbReference type="Proteomes" id="UP001310290"/>
    </source>
</evidence>